<comment type="caution">
    <text evidence="2">The sequence shown here is derived from an EMBL/GenBank/DDBJ whole genome shotgun (WGS) entry which is preliminary data.</text>
</comment>
<evidence type="ECO:0000313" key="2">
    <source>
        <dbReference type="EMBL" id="KAF6829272.1"/>
    </source>
</evidence>
<evidence type="ECO:0000313" key="3">
    <source>
        <dbReference type="Proteomes" id="UP000654918"/>
    </source>
</evidence>
<keyword evidence="3" id="KW-1185">Reference proteome</keyword>
<accession>A0A8H6KCT0</accession>
<feature type="compositionally biased region" description="Low complexity" evidence="1">
    <location>
        <begin position="201"/>
        <end position="214"/>
    </location>
</feature>
<protein>
    <submittedName>
        <fullName evidence="2">Uncharacterized protein</fullName>
    </submittedName>
</protein>
<evidence type="ECO:0000256" key="1">
    <source>
        <dbReference type="SAM" id="MobiDB-lite"/>
    </source>
</evidence>
<dbReference type="EMBL" id="WIGO01000110">
    <property type="protein sequence ID" value="KAF6829272.1"/>
    <property type="molecule type" value="Genomic_DNA"/>
</dbReference>
<gene>
    <name evidence="2" type="ORF">CPLU01_08036</name>
</gene>
<sequence length="214" mass="22602">MARGDRAGNGTALPFSRGSSTVFTQCGCIPSVGATQFPALDASLSQPVQFLAASLIHLFEPPFVRDLDANSVGPAPRTTRHAWLQHECPIAQATEHSRSRDKRPTVAQSHCSGTVPYAVRRRPNKAHGQAQARGEVEVKLHPPDDATPTLGSVDCGRFVQRSAGSHSLASIAPAKYDRSRAGCYVAAAKSGTEHDAKERSAAPSSSPAPCRGLV</sequence>
<dbReference type="Proteomes" id="UP000654918">
    <property type="component" value="Unassembled WGS sequence"/>
</dbReference>
<dbReference type="AlphaFoldDB" id="A0A8H6KCT0"/>
<organism evidence="2 3">
    <name type="scientific">Colletotrichum plurivorum</name>
    <dbReference type="NCBI Taxonomy" id="2175906"/>
    <lineage>
        <taxon>Eukaryota</taxon>
        <taxon>Fungi</taxon>
        <taxon>Dikarya</taxon>
        <taxon>Ascomycota</taxon>
        <taxon>Pezizomycotina</taxon>
        <taxon>Sordariomycetes</taxon>
        <taxon>Hypocreomycetidae</taxon>
        <taxon>Glomerellales</taxon>
        <taxon>Glomerellaceae</taxon>
        <taxon>Colletotrichum</taxon>
        <taxon>Colletotrichum orchidearum species complex</taxon>
    </lineage>
</organism>
<proteinExistence type="predicted"/>
<feature type="region of interest" description="Disordered" evidence="1">
    <location>
        <begin position="189"/>
        <end position="214"/>
    </location>
</feature>
<name>A0A8H6KCT0_9PEZI</name>
<reference evidence="2" key="1">
    <citation type="journal article" date="2020" name="Phytopathology">
        <title>Genome Sequence Resources of Colletotrichum truncatum, C. plurivorum, C. musicola, and C. sojae: Four Species Pathogenic to Soybean (Glycine max).</title>
        <authorList>
            <person name="Rogerio F."/>
            <person name="Boufleur T.R."/>
            <person name="Ciampi-Guillardi M."/>
            <person name="Sukno S.A."/>
            <person name="Thon M.R."/>
            <person name="Massola Junior N.S."/>
            <person name="Baroncelli R."/>
        </authorList>
    </citation>
    <scope>NUCLEOTIDE SEQUENCE</scope>
    <source>
        <strain evidence="2">LFN00145</strain>
    </source>
</reference>
<feature type="compositionally biased region" description="Basic and acidic residues" evidence="1">
    <location>
        <begin position="191"/>
        <end position="200"/>
    </location>
</feature>